<dbReference type="RefSeq" id="WP_133593523.1">
    <property type="nucleotide sequence ID" value="NZ_SNVV01000015.1"/>
</dbReference>
<keyword evidence="3" id="KW-0808">Transferase</keyword>
<dbReference type="GO" id="GO:0008757">
    <property type="term" value="F:S-adenosylmethionine-dependent methyltransferase activity"/>
    <property type="evidence" value="ECO:0007669"/>
    <property type="project" value="InterPro"/>
</dbReference>
<dbReference type="InterPro" id="IPR013216">
    <property type="entry name" value="Methyltransf_11"/>
</dbReference>
<dbReference type="OrthoDB" id="9816564at2"/>
<protein>
    <submittedName>
        <fullName evidence="3">Methyltransferase family protein</fullName>
    </submittedName>
</protein>
<feature type="region of interest" description="Disordered" evidence="1">
    <location>
        <begin position="484"/>
        <end position="505"/>
    </location>
</feature>
<dbReference type="Gene3D" id="1.25.40.10">
    <property type="entry name" value="Tetratricopeptide repeat domain"/>
    <property type="match status" value="1"/>
</dbReference>
<feature type="compositionally biased region" description="Acidic residues" evidence="1">
    <location>
        <begin position="486"/>
        <end position="500"/>
    </location>
</feature>
<dbReference type="EMBL" id="SNVV01000015">
    <property type="protein sequence ID" value="TDN48397.1"/>
    <property type="molecule type" value="Genomic_DNA"/>
</dbReference>
<dbReference type="InterPro" id="IPR011990">
    <property type="entry name" value="TPR-like_helical_dom_sf"/>
</dbReference>
<feature type="region of interest" description="Disordered" evidence="1">
    <location>
        <begin position="324"/>
        <end position="346"/>
    </location>
</feature>
<name>A0A4R6DTG7_9RHOO</name>
<feature type="compositionally biased region" description="Basic residues" evidence="1">
    <location>
        <begin position="332"/>
        <end position="342"/>
    </location>
</feature>
<evidence type="ECO:0000256" key="1">
    <source>
        <dbReference type="SAM" id="MobiDB-lite"/>
    </source>
</evidence>
<proteinExistence type="predicted"/>
<dbReference type="AlphaFoldDB" id="A0A4R6DTG7"/>
<accession>A0A4R6DTG7</accession>
<comment type="caution">
    <text evidence="3">The sequence shown here is derived from an EMBL/GenBank/DDBJ whole genome shotgun (WGS) entry which is preliminary data.</text>
</comment>
<dbReference type="GO" id="GO:0032259">
    <property type="term" value="P:methylation"/>
    <property type="evidence" value="ECO:0007669"/>
    <property type="project" value="UniProtKB-KW"/>
</dbReference>
<feature type="domain" description="Methyltransferase type 11" evidence="2">
    <location>
        <begin position="565"/>
        <end position="612"/>
    </location>
</feature>
<dbReference type="InterPro" id="IPR029063">
    <property type="entry name" value="SAM-dependent_MTases_sf"/>
</dbReference>
<evidence type="ECO:0000259" key="2">
    <source>
        <dbReference type="Pfam" id="PF08241"/>
    </source>
</evidence>
<keyword evidence="3" id="KW-0489">Methyltransferase</keyword>
<keyword evidence="4" id="KW-1185">Reference proteome</keyword>
<organism evidence="3 4">
    <name type="scientific">Azoarcus indigens</name>
    <dbReference type="NCBI Taxonomy" id="29545"/>
    <lineage>
        <taxon>Bacteria</taxon>
        <taxon>Pseudomonadati</taxon>
        <taxon>Pseudomonadota</taxon>
        <taxon>Betaproteobacteria</taxon>
        <taxon>Rhodocyclales</taxon>
        <taxon>Zoogloeaceae</taxon>
        <taxon>Azoarcus</taxon>
    </lineage>
</organism>
<dbReference type="Pfam" id="PF08241">
    <property type="entry name" value="Methyltransf_11"/>
    <property type="match status" value="1"/>
</dbReference>
<dbReference type="Proteomes" id="UP000295129">
    <property type="component" value="Unassembled WGS sequence"/>
</dbReference>
<reference evidence="3 4" key="1">
    <citation type="submission" date="2019-03" db="EMBL/GenBank/DDBJ databases">
        <title>Genomic Encyclopedia of Type Strains, Phase IV (KMG-IV): sequencing the most valuable type-strain genomes for metagenomic binning, comparative biology and taxonomic classification.</title>
        <authorList>
            <person name="Goeker M."/>
        </authorList>
    </citation>
    <scope>NUCLEOTIDE SEQUENCE [LARGE SCALE GENOMIC DNA]</scope>
    <source>
        <strain evidence="3 4">DSM 12121</strain>
    </source>
</reference>
<evidence type="ECO:0000313" key="3">
    <source>
        <dbReference type="EMBL" id="TDN48397.1"/>
    </source>
</evidence>
<evidence type="ECO:0000313" key="4">
    <source>
        <dbReference type="Proteomes" id="UP000295129"/>
    </source>
</evidence>
<dbReference type="Gene3D" id="3.40.50.150">
    <property type="entry name" value="Vaccinia Virus protein VP39"/>
    <property type="match status" value="1"/>
</dbReference>
<dbReference type="SUPFAM" id="SSF53335">
    <property type="entry name" value="S-adenosyl-L-methionine-dependent methyltransferases"/>
    <property type="match status" value="1"/>
</dbReference>
<dbReference type="SUPFAM" id="SSF48452">
    <property type="entry name" value="TPR-like"/>
    <property type="match status" value="1"/>
</dbReference>
<gene>
    <name evidence="3" type="ORF">C7389_11563</name>
</gene>
<sequence length="695" mass="77422">MLPPASESDPDLAFTGAFIKAQAPYYIYAVDYRENSSGVLALHVLCDVLNRAGQAAYLLNTRKTHPAFNVRLLSEEDLTRHASAGLAPIVIYPEVVSDNPLRAQAVVRWMLNRSGALTQKPVVLGEHDLVYYYSKDFVPSGQTAPRFLRPSALAPTYEPANIHGPRSGALLYLNRLRADEIDFTRLPADIRILDNKQPISLPELIQLFSRSEVLYSAERSGTCTHAMLAGCPVLYFRSRLLTEIPEVETYSAGCDWADTPGALERLKGTVAQVRWEWRRWVDAFAQQLPAFIEETQALAASRNSSGVITPEMRQAVLPSLKAATPVQASAARSRRPPKKRPAPPHPDQAIVEEALQLQAAGDVGTAFSLFQQLVNTDTPLPRPYLEIARIALSQGERAIALEFLELAQAREQPPAEAHLELARLHSAEQRHEAVLAVLSPLLRQPGEHFEALDLIRQTLGKLPALGPIPWARLLADLRRPLPREESVEEIGEEDTADEDAPPNGSLFPDSALAHRLLDGKRGIEVDPSAHNAFHIPDCLFVDKWVESRYTKEQMELSGEIQRIDILAAGNRLPLANGSLDYVLTSHVLEHFHDTIGTLKEWYRVVRDGGLIFTIFPHKERTFDKVRPRTTLAELEERHASGTLDASDRHHTVWITEDAVELVRHLGWKLIEVMDVDDKVGNGFTFVIQVEKARAA</sequence>